<organism evidence="2 3">
    <name type="scientific">Pyronema omphalodes (strain CBS 100304)</name>
    <name type="common">Pyronema confluens</name>
    <dbReference type="NCBI Taxonomy" id="1076935"/>
    <lineage>
        <taxon>Eukaryota</taxon>
        <taxon>Fungi</taxon>
        <taxon>Dikarya</taxon>
        <taxon>Ascomycota</taxon>
        <taxon>Pezizomycotina</taxon>
        <taxon>Pezizomycetes</taxon>
        <taxon>Pezizales</taxon>
        <taxon>Pyronemataceae</taxon>
        <taxon>Pyronema</taxon>
    </lineage>
</organism>
<evidence type="ECO:0000313" key="3">
    <source>
        <dbReference type="Proteomes" id="UP000018144"/>
    </source>
</evidence>
<keyword evidence="3" id="KW-1185">Reference proteome</keyword>
<reference evidence="2 3" key="1">
    <citation type="journal article" date="2013" name="PLoS Genet.">
        <title>The genome and development-dependent transcriptomes of Pyronema confluens: a window into fungal evolution.</title>
        <authorList>
            <person name="Traeger S."/>
            <person name="Altegoer F."/>
            <person name="Freitag M."/>
            <person name="Gabaldon T."/>
            <person name="Kempken F."/>
            <person name="Kumar A."/>
            <person name="Marcet-Houben M."/>
            <person name="Poggeler S."/>
            <person name="Stajich J.E."/>
            <person name="Nowrousian M."/>
        </authorList>
    </citation>
    <scope>NUCLEOTIDE SEQUENCE [LARGE SCALE GENOMIC DNA]</scope>
    <source>
        <strain evidence="3">CBS 100304</strain>
        <tissue evidence="2">Vegetative mycelium</tissue>
    </source>
</reference>
<feature type="region of interest" description="Disordered" evidence="1">
    <location>
        <begin position="1"/>
        <end position="33"/>
    </location>
</feature>
<dbReference type="EMBL" id="HF935626">
    <property type="protein sequence ID" value="CCX11534.1"/>
    <property type="molecule type" value="Genomic_DNA"/>
</dbReference>
<dbReference type="AlphaFoldDB" id="U4L422"/>
<proteinExistence type="predicted"/>
<name>U4L422_PYROM</name>
<protein>
    <submittedName>
        <fullName evidence="2">Uncharacterized protein</fullName>
    </submittedName>
</protein>
<dbReference type="Proteomes" id="UP000018144">
    <property type="component" value="Unassembled WGS sequence"/>
</dbReference>
<dbReference type="OrthoDB" id="10609260at2759"/>
<evidence type="ECO:0000256" key="1">
    <source>
        <dbReference type="SAM" id="MobiDB-lite"/>
    </source>
</evidence>
<evidence type="ECO:0000313" key="2">
    <source>
        <dbReference type="EMBL" id="CCX11534.1"/>
    </source>
</evidence>
<accession>U4L422</accession>
<sequence>MPSSPRTRTLKALHDLEKHTGNGTGLDHNIPAPARTTPIIYTANLTGPAPDPKPPQPPRKPYRSFPTISYRGELVMAAANYSQFSDRLRSLYRCCMVRYRDRNPEIEEYTGEAMEAIIEEARKTLRVLERFEEYRERLEDAEQAKDTDGVQFNQKLKEAEFPEYKGDIRSLFFLGRRLREEKRIHMGRPDAEGGDAQYVADGDNDICDRELWENTER</sequence>
<gene>
    <name evidence="2" type="ORF">PCON_11128</name>
</gene>